<organism evidence="1 2">
    <name type="scientific">Thalictrum thalictroides</name>
    <name type="common">Rue-anemone</name>
    <name type="synonym">Anemone thalictroides</name>
    <dbReference type="NCBI Taxonomy" id="46969"/>
    <lineage>
        <taxon>Eukaryota</taxon>
        <taxon>Viridiplantae</taxon>
        <taxon>Streptophyta</taxon>
        <taxon>Embryophyta</taxon>
        <taxon>Tracheophyta</taxon>
        <taxon>Spermatophyta</taxon>
        <taxon>Magnoliopsida</taxon>
        <taxon>Ranunculales</taxon>
        <taxon>Ranunculaceae</taxon>
        <taxon>Thalictroideae</taxon>
        <taxon>Thalictrum</taxon>
    </lineage>
</organism>
<evidence type="ECO:0000313" key="2">
    <source>
        <dbReference type="Proteomes" id="UP000554482"/>
    </source>
</evidence>
<protein>
    <submittedName>
        <fullName evidence="1">Uncharacterized protein</fullName>
    </submittedName>
</protein>
<keyword evidence="2" id="KW-1185">Reference proteome</keyword>
<gene>
    <name evidence="1" type="ORF">FRX31_014175</name>
</gene>
<evidence type="ECO:0000313" key="1">
    <source>
        <dbReference type="EMBL" id="KAF5196241.1"/>
    </source>
</evidence>
<name>A0A7J6WFS9_THATH</name>
<comment type="caution">
    <text evidence="1">The sequence shown here is derived from an EMBL/GenBank/DDBJ whole genome shotgun (WGS) entry which is preliminary data.</text>
</comment>
<proteinExistence type="predicted"/>
<dbReference type="AlphaFoldDB" id="A0A7J6WFS9"/>
<dbReference type="OrthoDB" id="1002340at2759"/>
<sequence length="124" mass="13788">MATSSTAVDGSHPLIPTYAVLLQQKPSPPPILPLDTFRSFRKEGKLAFSFSKEDPERWQLLVSAHSVVLKFSAERSSLGIIRSGIKKSWNVTGNFTLGFLDARHALLRFEEESKVLCQDKIVSS</sequence>
<reference evidence="1 2" key="1">
    <citation type="submission" date="2020-06" db="EMBL/GenBank/DDBJ databases">
        <title>Transcriptomic and genomic resources for Thalictrum thalictroides and T. hernandezii: Facilitating candidate gene discovery in an emerging model plant lineage.</title>
        <authorList>
            <person name="Arias T."/>
            <person name="Riano-Pachon D.M."/>
            <person name="Di Stilio V.S."/>
        </authorList>
    </citation>
    <scope>NUCLEOTIDE SEQUENCE [LARGE SCALE GENOMIC DNA]</scope>
    <source>
        <strain evidence="2">cv. WT478/WT964</strain>
        <tissue evidence="1">Leaves</tissue>
    </source>
</reference>
<accession>A0A7J6WFS9</accession>
<dbReference type="Proteomes" id="UP000554482">
    <property type="component" value="Unassembled WGS sequence"/>
</dbReference>
<dbReference type="EMBL" id="JABWDY010016253">
    <property type="protein sequence ID" value="KAF5196241.1"/>
    <property type="molecule type" value="Genomic_DNA"/>
</dbReference>